<dbReference type="InterPro" id="IPR019956">
    <property type="entry name" value="Ubiquitin_dom"/>
</dbReference>
<evidence type="ECO:0000256" key="4">
    <source>
        <dbReference type="ARBA" id="ARBA00022499"/>
    </source>
</evidence>
<dbReference type="InterPro" id="IPR019954">
    <property type="entry name" value="Ubiquitin_CS"/>
</dbReference>
<dbReference type="PANTHER" id="PTHR10666">
    <property type="entry name" value="UBIQUITIN"/>
    <property type="match status" value="1"/>
</dbReference>
<dbReference type="Pfam" id="PF04758">
    <property type="entry name" value="Ribosomal_S30"/>
    <property type="match status" value="1"/>
</dbReference>
<evidence type="ECO:0000256" key="5">
    <source>
        <dbReference type="ARBA" id="ARBA00022843"/>
    </source>
</evidence>
<proteinExistence type="predicted"/>
<dbReference type="PROSITE" id="PS00299">
    <property type="entry name" value="UBIQUITIN_1"/>
    <property type="match status" value="1"/>
</dbReference>
<dbReference type="SUPFAM" id="SSF54236">
    <property type="entry name" value="Ubiquitin-like"/>
    <property type="match status" value="1"/>
</dbReference>
<keyword evidence="7" id="KW-0539">Nucleus</keyword>
<keyword evidence="8" id="KW-0687">Ribonucleoprotein</keyword>
<keyword evidence="12" id="KW-1185">Reference proteome</keyword>
<evidence type="ECO:0000256" key="6">
    <source>
        <dbReference type="ARBA" id="ARBA00022980"/>
    </source>
</evidence>
<dbReference type="SMART" id="SM00213">
    <property type="entry name" value="UBQ"/>
    <property type="match status" value="1"/>
</dbReference>
<dbReference type="GO" id="GO:0003735">
    <property type="term" value="F:structural constituent of ribosome"/>
    <property type="evidence" value="ECO:0007669"/>
    <property type="project" value="InterPro"/>
</dbReference>
<dbReference type="AlphaFoldDB" id="A0A8J2X0V5"/>
<dbReference type="FunFam" id="3.10.20.90:FF:000158">
    <property type="entry name" value="Polyubiquitin 5"/>
    <property type="match status" value="1"/>
</dbReference>
<dbReference type="Pfam" id="PF00240">
    <property type="entry name" value="ubiquitin"/>
    <property type="match status" value="1"/>
</dbReference>
<dbReference type="InterPro" id="IPR050158">
    <property type="entry name" value="Ubiquitin_ubiquitin-like"/>
</dbReference>
<dbReference type="PRINTS" id="PR00348">
    <property type="entry name" value="UBIQUITIN"/>
</dbReference>
<evidence type="ECO:0000256" key="3">
    <source>
        <dbReference type="ARBA" id="ARBA00022490"/>
    </source>
</evidence>
<sequence>MQASFSAREILDARGRIFVKTLTGKTITLDVEPSDTIDNVKQKIQDKEGIPPDQQRLIFAGKQLEDGRTLSDYNIQKESTLHLVLRLRGGGKVHGSLARAGKVKGQTPKVEKQEKKKLPTGRAKKRMLYNRRFVNVVAGVGGKRFGPNSNARARRWGVFDGVSLPSRPRRDECQQLPREVHVERRRT</sequence>
<dbReference type="PROSITE" id="PS50053">
    <property type="entry name" value="UBIQUITIN_2"/>
    <property type="match status" value="1"/>
</dbReference>
<dbReference type="GO" id="GO:1990904">
    <property type="term" value="C:ribonucleoprotein complex"/>
    <property type="evidence" value="ECO:0007669"/>
    <property type="project" value="UniProtKB-KW"/>
</dbReference>
<dbReference type="InterPro" id="IPR006846">
    <property type="entry name" value="Ribosomal_eS30"/>
</dbReference>
<dbReference type="GO" id="GO:0005840">
    <property type="term" value="C:ribosome"/>
    <property type="evidence" value="ECO:0007669"/>
    <property type="project" value="UniProtKB-KW"/>
</dbReference>
<evidence type="ECO:0000256" key="1">
    <source>
        <dbReference type="ARBA" id="ARBA00004123"/>
    </source>
</evidence>
<keyword evidence="3" id="KW-0963">Cytoplasm</keyword>
<evidence type="ECO:0000256" key="8">
    <source>
        <dbReference type="ARBA" id="ARBA00023274"/>
    </source>
</evidence>
<evidence type="ECO:0000259" key="10">
    <source>
        <dbReference type="PROSITE" id="PS50053"/>
    </source>
</evidence>
<accession>A0A8J2X0V5</accession>
<gene>
    <name evidence="11" type="ORF">PECAL_5P00230</name>
</gene>
<dbReference type="Proteomes" id="UP000789595">
    <property type="component" value="Unassembled WGS sequence"/>
</dbReference>
<evidence type="ECO:0000256" key="2">
    <source>
        <dbReference type="ARBA" id="ARBA00004496"/>
    </source>
</evidence>
<dbReference type="GO" id="GO:0005737">
    <property type="term" value="C:cytoplasm"/>
    <property type="evidence" value="ECO:0007669"/>
    <property type="project" value="UniProtKB-SubCell"/>
</dbReference>
<keyword evidence="5" id="KW-0832">Ubl conjugation</keyword>
<name>A0A8J2X0V5_9STRA</name>
<evidence type="ECO:0000313" key="12">
    <source>
        <dbReference type="Proteomes" id="UP000789595"/>
    </source>
</evidence>
<dbReference type="InterPro" id="IPR029071">
    <property type="entry name" value="Ubiquitin-like_domsf"/>
</dbReference>
<organism evidence="11 12">
    <name type="scientific">Pelagomonas calceolata</name>
    <dbReference type="NCBI Taxonomy" id="35677"/>
    <lineage>
        <taxon>Eukaryota</taxon>
        <taxon>Sar</taxon>
        <taxon>Stramenopiles</taxon>
        <taxon>Ochrophyta</taxon>
        <taxon>Pelagophyceae</taxon>
        <taxon>Pelagomonadales</taxon>
        <taxon>Pelagomonadaceae</taxon>
        <taxon>Pelagomonas</taxon>
    </lineage>
</organism>
<evidence type="ECO:0000313" key="11">
    <source>
        <dbReference type="EMBL" id="CAH0375504.1"/>
    </source>
</evidence>
<comment type="caution">
    <text evidence="11">The sequence shown here is derived from an EMBL/GenBank/DDBJ whole genome shotgun (WGS) entry which is preliminary data.</text>
</comment>
<feature type="domain" description="Ubiquitin-like" evidence="10">
    <location>
        <begin position="15"/>
        <end position="90"/>
    </location>
</feature>
<reference evidence="11" key="1">
    <citation type="submission" date="2021-11" db="EMBL/GenBank/DDBJ databases">
        <authorList>
            <consortium name="Genoscope - CEA"/>
            <person name="William W."/>
        </authorList>
    </citation>
    <scope>NUCLEOTIDE SEQUENCE</scope>
</reference>
<dbReference type="OrthoDB" id="428577at2759"/>
<protein>
    <recommendedName>
        <fullName evidence="10">Ubiquitin-like domain-containing protein</fullName>
    </recommendedName>
</protein>
<dbReference type="InterPro" id="IPR000626">
    <property type="entry name" value="Ubiquitin-like_dom"/>
</dbReference>
<dbReference type="EMBL" id="CAKKNE010000005">
    <property type="protein sequence ID" value="CAH0375504.1"/>
    <property type="molecule type" value="Genomic_DNA"/>
</dbReference>
<feature type="region of interest" description="Disordered" evidence="9">
    <location>
        <begin position="95"/>
        <end position="121"/>
    </location>
</feature>
<dbReference type="GO" id="GO:0006412">
    <property type="term" value="P:translation"/>
    <property type="evidence" value="ECO:0007669"/>
    <property type="project" value="InterPro"/>
</dbReference>
<dbReference type="Gene3D" id="3.10.20.90">
    <property type="entry name" value="Phosphatidylinositol 3-kinase Catalytic Subunit, Chain A, domain 1"/>
    <property type="match status" value="1"/>
</dbReference>
<dbReference type="GO" id="GO:0005634">
    <property type="term" value="C:nucleus"/>
    <property type="evidence" value="ECO:0007669"/>
    <property type="project" value="UniProtKB-SubCell"/>
</dbReference>
<comment type="subcellular location">
    <subcellularLocation>
        <location evidence="2">Cytoplasm</location>
    </subcellularLocation>
    <subcellularLocation>
        <location evidence="1">Nucleus</location>
    </subcellularLocation>
</comment>
<evidence type="ECO:0000256" key="9">
    <source>
        <dbReference type="SAM" id="MobiDB-lite"/>
    </source>
</evidence>
<keyword evidence="6" id="KW-0689">Ribosomal protein</keyword>
<dbReference type="CDD" id="cd01803">
    <property type="entry name" value="Ubl_ubiquitin"/>
    <property type="match status" value="1"/>
</dbReference>
<keyword evidence="4" id="KW-1017">Isopeptide bond</keyword>
<evidence type="ECO:0000256" key="7">
    <source>
        <dbReference type="ARBA" id="ARBA00023242"/>
    </source>
</evidence>